<dbReference type="InterPro" id="IPR011947">
    <property type="entry name" value="FCP1_euk"/>
</dbReference>
<dbReference type="GO" id="GO:0008420">
    <property type="term" value="F:RNA polymerase II CTD heptapeptide repeat phosphatase activity"/>
    <property type="evidence" value="ECO:0007669"/>
    <property type="project" value="UniProtKB-UniRule"/>
</dbReference>
<dbReference type="NCBIfam" id="TIGR02250">
    <property type="entry name" value="FCP1_euk"/>
    <property type="match status" value="1"/>
</dbReference>
<keyword evidence="10" id="KW-1185">Reference proteome</keyword>
<protein>
    <recommendedName>
        <fullName evidence="6">RNA polymerase II C-terminal domain phosphatase-like</fullName>
        <ecNumber evidence="6">3.1.3.16</ecNumber>
    </recommendedName>
</protein>
<comment type="subcellular location">
    <subcellularLocation>
        <location evidence="1 6">Nucleus</location>
    </subcellularLocation>
</comment>
<dbReference type="InterPro" id="IPR039189">
    <property type="entry name" value="Fcp1"/>
</dbReference>
<organism evidence="9 10">
    <name type="scientific">Elliptochloris bilobata</name>
    <dbReference type="NCBI Taxonomy" id="381761"/>
    <lineage>
        <taxon>Eukaryota</taxon>
        <taxon>Viridiplantae</taxon>
        <taxon>Chlorophyta</taxon>
        <taxon>core chlorophytes</taxon>
        <taxon>Trebouxiophyceae</taxon>
        <taxon>Trebouxiophyceae incertae sedis</taxon>
        <taxon>Elliptochloris clade</taxon>
        <taxon>Elliptochloris</taxon>
    </lineage>
</organism>
<keyword evidence="2 6" id="KW-0378">Hydrolase</keyword>
<dbReference type="SMART" id="SM00577">
    <property type="entry name" value="CPDc"/>
    <property type="match status" value="1"/>
</dbReference>
<dbReference type="PROSITE" id="PS50969">
    <property type="entry name" value="FCP1"/>
    <property type="match status" value="1"/>
</dbReference>
<dbReference type="PANTHER" id="PTHR23081">
    <property type="entry name" value="RNA POLYMERASE II CTD PHOSPHATASE"/>
    <property type="match status" value="1"/>
</dbReference>
<name>A0AAW1RMM2_9CHLO</name>
<dbReference type="Pfam" id="PF03031">
    <property type="entry name" value="NIF"/>
    <property type="match status" value="1"/>
</dbReference>
<dbReference type="EC" id="3.1.3.16" evidence="6"/>
<evidence type="ECO:0000256" key="1">
    <source>
        <dbReference type="ARBA" id="ARBA00004123"/>
    </source>
</evidence>
<dbReference type="InterPro" id="IPR004274">
    <property type="entry name" value="FCP1_dom"/>
</dbReference>
<evidence type="ECO:0000259" key="7">
    <source>
        <dbReference type="PROSITE" id="PS50172"/>
    </source>
</evidence>
<evidence type="ECO:0000256" key="5">
    <source>
        <dbReference type="ARBA" id="ARBA00048336"/>
    </source>
</evidence>
<keyword evidence="3 6" id="KW-0539">Nucleus</keyword>
<reference evidence="9 10" key="1">
    <citation type="journal article" date="2024" name="Nat. Commun.">
        <title>Phylogenomics reveals the evolutionary origins of lichenization in chlorophyte algae.</title>
        <authorList>
            <person name="Puginier C."/>
            <person name="Libourel C."/>
            <person name="Otte J."/>
            <person name="Skaloud P."/>
            <person name="Haon M."/>
            <person name="Grisel S."/>
            <person name="Petersen M."/>
            <person name="Berrin J.G."/>
            <person name="Delaux P.M."/>
            <person name="Dal Grande F."/>
            <person name="Keller J."/>
        </authorList>
    </citation>
    <scope>NUCLEOTIDE SEQUENCE [LARGE SCALE GENOMIC DNA]</scope>
    <source>
        <strain evidence="9 10">SAG 245.80</strain>
    </source>
</reference>
<dbReference type="SUPFAM" id="SSF52113">
    <property type="entry name" value="BRCT domain"/>
    <property type="match status" value="1"/>
</dbReference>
<dbReference type="AlphaFoldDB" id="A0AAW1RMM2"/>
<comment type="function">
    <text evidence="6">This promotes the activity of RNA polymerase II.</text>
</comment>
<dbReference type="Proteomes" id="UP001445335">
    <property type="component" value="Unassembled WGS sequence"/>
</dbReference>
<evidence type="ECO:0000256" key="4">
    <source>
        <dbReference type="ARBA" id="ARBA00047761"/>
    </source>
</evidence>
<dbReference type="PANTHER" id="PTHR23081:SF36">
    <property type="entry name" value="RNA POLYMERASE II SUBUNIT A C-TERMINAL DOMAIN PHOSPHATASE"/>
    <property type="match status" value="1"/>
</dbReference>
<gene>
    <name evidence="9" type="ORF">WJX81_003388</name>
</gene>
<dbReference type="SMART" id="SM00292">
    <property type="entry name" value="BRCT"/>
    <property type="match status" value="1"/>
</dbReference>
<dbReference type="InterPro" id="IPR001357">
    <property type="entry name" value="BRCT_dom"/>
</dbReference>
<comment type="catalytic activity">
    <reaction evidence="5 6">
        <text>O-phospho-L-threonyl-[protein] + H2O = L-threonyl-[protein] + phosphate</text>
        <dbReference type="Rhea" id="RHEA:47004"/>
        <dbReference type="Rhea" id="RHEA-COMP:11060"/>
        <dbReference type="Rhea" id="RHEA-COMP:11605"/>
        <dbReference type="ChEBI" id="CHEBI:15377"/>
        <dbReference type="ChEBI" id="CHEBI:30013"/>
        <dbReference type="ChEBI" id="CHEBI:43474"/>
        <dbReference type="ChEBI" id="CHEBI:61977"/>
        <dbReference type="EC" id="3.1.3.16"/>
    </reaction>
</comment>
<dbReference type="InterPro" id="IPR023214">
    <property type="entry name" value="HAD_sf"/>
</dbReference>
<feature type="domain" description="BRCT" evidence="7">
    <location>
        <begin position="320"/>
        <end position="399"/>
    </location>
</feature>
<dbReference type="EMBL" id="JALJOU010000030">
    <property type="protein sequence ID" value="KAK9835002.1"/>
    <property type="molecule type" value="Genomic_DNA"/>
</dbReference>
<comment type="catalytic activity">
    <reaction evidence="4 6">
        <text>O-phospho-L-seryl-[protein] + H2O = L-seryl-[protein] + phosphate</text>
        <dbReference type="Rhea" id="RHEA:20629"/>
        <dbReference type="Rhea" id="RHEA-COMP:9863"/>
        <dbReference type="Rhea" id="RHEA-COMP:11604"/>
        <dbReference type="ChEBI" id="CHEBI:15377"/>
        <dbReference type="ChEBI" id="CHEBI:29999"/>
        <dbReference type="ChEBI" id="CHEBI:43474"/>
        <dbReference type="ChEBI" id="CHEBI:83421"/>
        <dbReference type="EC" id="3.1.3.16"/>
    </reaction>
</comment>
<evidence type="ECO:0000256" key="3">
    <source>
        <dbReference type="ARBA" id="ARBA00023242"/>
    </source>
</evidence>
<dbReference type="InterPro" id="IPR036420">
    <property type="entry name" value="BRCT_dom_sf"/>
</dbReference>
<evidence type="ECO:0000313" key="10">
    <source>
        <dbReference type="Proteomes" id="UP001445335"/>
    </source>
</evidence>
<proteinExistence type="predicted"/>
<dbReference type="CDD" id="cd07521">
    <property type="entry name" value="HAD_FCP1-like"/>
    <property type="match status" value="1"/>
</dbReference>
<sequence length="449" mass="48618">MLEQELADSDSEDDAINALTPAPAEASDAWDARPGRKRLRTGAVAAESCPPHPGFMHGMCIRCGAVLEDDEATGLALRYIHSGLRLSTAEAERVRQRSMRRVMDSGKLLLVLDLDHTLLNSTRLTDVCDEAGTLLDALLEREARAGAPPSLHRLAHLNLWTKLRPGVRAFLEAVARHFELHIYTHGDADYARAMAALLDPGGRLFAERVISQADSQQQHVKDLGVVLGAEAAAVIVDDTAAVWPQHAANLLLVERYIFFPACAERFGSTQRALLDEGRDEDPARGMLAAALRVLLEVHAGVFAAREGDPARDARVALAAARRRVLAGVRLCFSAVIPRGAASPQAHALWRLAEELGAQVADAPDEATTHVVSARDRTDKVLWARQHARFAVSTLWLHSCGVLWCKPDEQDFPVAEQRPLQLAPVRSEAQDLAAAMAGAGGGRGWASKPL</sequence>
<dbReference type="SUPFAM" id="SSF56784">
    <property type="entry name" value="HAD-like"/>
    <property type="match status" value="1"/>
</dbReference>
<dbReference type="PROSITE" id="PS50172">
    <property type="entry name" value="BRCT"/>
    <property type="match status" value="1"/>
</dbReference>
<feature type="domain" description="FCP1 homology" evidence="8">
    <location>
        <begin position="103"/>
        <end position="277"/>
    </location>
</feature>
<evidence type="ECO:0000256" key="6">
    <source>
        <dbReference type="RuleBase" id="RU366066"/>
    </source>
</evidence>
<dbReference type="Gene3D" id="3.40.50.10190">
    <property type="entry name" value="BRCT domain"/>
    <property type="match status" value="1"/>
</dbReference>
<dbReference type="InterPro" id="IPR036412">
    <property type="entry name" value="HAD-like_sf"/>
</dbReference>
<comment type="caution">
    <text evidence="9">The sequence shown here is derived from an EMBL/GenBank/DDBJ whole genome shotgun (WGS) entry which is preliminary data.</text>
</comment>
<accession>A0AAW1RMM2</accession>
<dbReference type="CDD" id="cd17729">
    <property type="entry name" value="BRCT_CTDP1"/>
    <property type="match status" value="1"/>
</dbReference>
<evidence type="ECO:0000313" key="9">
    <source>
        <dbReference type="EMBL" id="KAK9835002.1"/>
    </source>
</evidence>
<dbReference type="Gene3D" id="3.40.50.1000">
    <property type="entry name" value="HAD superfamily/HAD-like"/>
    <property type="match status" value="1"/>
</dbReference>
<evidence type="ECO:0000259" key="8">
    <source>
        <dbReference type="PROSITE" id="PS50969"/>
    </source>
</evidence>
<evidence type="ECO:0000256" key="2">
    <source>
        <dbReference type="ARBA" id="ARBA00022801"/>
    </source>
</evidence>
<dbReference type="GO" id="GO:0005634">
    <property type="term" value="C:nucleus"/>
    <property type="evidence" value="ECO:0007669"/>
    <property type="project" value="UniProtKB-SubCell"/>
</dbReference>